<feature type="compositionally biased region" description="Pro residues" evidence="2">
    <location>
        <begin position="120"/>
        <end position="129"/>
    </location>
</feature>
<protein>
    <recommendedName>
        <fullName evidence="4">Prolamin-like domain-containing protein</fullName>
    </recommendedName>
</protein>
<feature type="signal peptide" evidence="3">
    <location>
        <begin position="1"/>
        <end position="28"/>
    </location>
</feature>
<reference evidence="5" key="1">
    <citation type="submission" date="2022-08" db="EMBL/GenBank/DDBJ databases">
        <authorList>
            <person name="Gutierrez-Valencia J."/>
        </authorList>
    </citation>
    <scope>NUCLEOTIDE SEQUENCE</scope>
</reference>
<evidence type="ECO:0000256" key="2">
    <source>
        <dbReference type="SAM" id="MobiDB-lite"/>
    </source>
</evidence>
<gene>
    <name evidence="5" type="ORF">LITE_LOCUS51902</name>
</gene>
<keyword evidence="1 3" id="KW-0732">Signal</keyword>
<dbReference type="Pfam" id="PF05617">
    <property type="entry name" value="Prolamin_like"/>
    <property type="match status" value="1"/>
</dbReference>
<comment type="caution">
    <text evidence="5">The sequence shown here is derived from an EMBL/GenBank/DDBJ whole genome shotgun (WGS) entry which is preliminary data.</text>
</comment>
<sequence>MSPKSSPSSACFLTLFLVLTGSAGFGRSERLQPEVAAGCWKEIYQIPNCLFSIIDAFISIGGSIEVGVGVGVPCCAAFLSLTGDCQVEIFQNSSVITLIEVFCEAIVGSAPPEDGGDLPWPEPEPPVAPAPENGGGDMPWPEPEPAVAPAPENAGGDMPWPEPEPAVAPAPENGCGDMPWPEPEPEPPVSAPAPEDLGSTFPWPTARLV</sequence>
<feature type="region of interest" description="Disordered" evidence="2">
    <location>
        <begin position="112"/>
        <end position="209"/>
    </location>
</feature>
<dbReference type="EMBL" id="CAMGYJ010000011">
    <property type="protein sequence ID" value="CAI0629164.1"/>
    <property type="molecule type" value="Genomic_DNA"/>
</dbReference>
<evidence type="ECO:0000313" key="6">
    <source>
        <dbReference type="Proteomes" id="UP001154282"/>
    </source>
</evidence>
<feature type="chain" id="PRO_5043426680" description="Prolamin-like domain-containing protein" evidence="3">
    <location>
        <begin position="29"/>
        <end position="209"/>
    </location>
</feature>
<keyword evidence="6" id="KW-1185">Reference proteome</keyword>
<dbReference type="AlphaFoldDB" id="A0AAV0S7F5"/>
<evidence type="ECO:0000313" key="5">
    <source>
        <dbReference type="EMBL" id="CAI0629164.1"/>
    </source>
</evidence>
<feature type="compositionally biased region" description="Pro residues" evidence="2">
    <location>
        <begin position="180"/>
        <end position="191"/>
    </location>
</feature>
<name>A0AAV0S7F5_9ROSI</name>
<proteinExistence type="predicted"/>
<evidence type="ECO:0000256" key="1">
    <source>
        <dbReference type="ARBA" id="ARBA00022729"/>
    </source>
</evidence>
<evidence type="ECO:0000259" key="4">
    <source>
        <dbReference type="Pfam" id="PF05617"/>
    </source>
</evidence>
<accession>A0AAV0S7F5</accession>
<evidence type="ECO:0000256" key="3">
    <source>
        <dbReference type="SAM" id="SignalP"/>
    </source>
</evidence>
<feature type="domain" description="Prolamin-like" evidence="4">
    <location>
        <begin position="39"/>
        <end position="92"/>
    </location>
</feature>
<organism evidence="5 6">
    <name type="scientific">Linum tenue</name>
    <dbReference type="NCBI Taxonomy" id="586396"/>
    <lineage>
        <taxon>Eukaryota</taxon>
        <taxon>Viridiplantae</taxon>
        <taxon>Streptophyta</taxon>
        <taxon>Embryophyta</taxon>
        <taxon>Tracheophyta</taxon>
        <taxon>Spermatophyta</taxon>
        <taxon>Magnoliopsida</taxon>
        <taxon>eudicotyledons</taxon>
        <taxon>Gunneridae</taxon>
        <taxon>Pentapetalae</taxon>
        <taxon>rosids</taxon>
        <taxon>fabids</taxon>
        <taxon>Malpighiales</taxon>
        <taxon>Linaceae</taxon>
        <taxon>Linum</taxon>
    </lineage>
</organism>
<dbReference type="Proteomes" id="UP001154282">
    <property type="component" value="Unassembled WGS sequence"/>
</dbReference>
<dbReference type="InterPro" id="IPR008502">
    <property type="entry name" value="Prolamin-like"/>
</dbReference>